<gene>
    <name evidence="1" type="ORF">FNV44_02165</name>
</gene>
<dbReference type="EMBL" id="VKID01000001">
    <property type="protein sequence ID" value="TRX99867.1"/>
    <property type="molecule type" value="Genomic_DNA"/>
</dbReference>
<evidence type="ECO:0008006" key="3">
    <source>
        <dbReference type="Google" id="ProtNLM"/>
    </source>
</evidence>
<evidence type="ECO:0000313" key="2">
    <source>
        <dbReference type="Proteomes" id="UP000315938"/>
    </source>
</evidence>
<accession>A0A553II40</accession>
<sequence length="119" mass="13203">MEALFIVLNDLTFMDDILDKFIELHIKGATIIDSQGMAQAIIEKDGGGQGLFSGPFYKALVGDQNHSKMIFTVLPETFDKKHVIAEVRSILEQSKKAVIGFMFTMPVSGIYPIKSTHQV</sequence>
<dbReference type="Proteomes" id="UP000315938">
    <property type="component" value="Unassembled WGS sequence"/>
</dbReference>
<dbReference type="RefSeq" id="WP_012242634.1">
    <property type="nucleotide sequence ID" value="NZ_JACAOE010000001.1"/>
</dbReference>
<dbReference type="AlphaFoldDB" id="A0A553II40"/>
<reference evidence="1 2" key="1">
    <citation type="submission" date="2019-07" db="EMBL/GenBank/DDBJ databases">
        <title>Genome sequence of Acholeplasma laidlawii strain with increased resistance to erythromycin.</title>
        <authorList>
            <person name="Medvedeva E.S."/>
            <person name="Baranova N.B."/>
            <person name="Siniagina M.N."/>
            <person name="Mouzykantov A."/>
            <person name="Chernova O.A."/>
            <person name="Chernov V.M."/>
        </authorList>
    </citation>
    <scope>NUCLEOTIDE SEQUENCE [LARGE SCALE GENOMIC DNA]</scope>
    <source>
        <strain evidence="1 2">PG8REry</strain>
    </source>
</reference>
<comment type="caution">
    <text evidence="1">The sequence shown here is derived from an EMBL/GenBank/DDBJ whole genome shotgun (WGS) entry which is preliminary data.</text>
</comment>
<dbReference type="GeneID" id="41338852"/>
<protein>
    <recommendedName>
        <fullName evidence="3">Nitrogen regulatory protein P-II</fullName>
    </recommendedName>
</protein>
<organism evidence="1 2">
    <name type="scientific">Acholeplasma laidlawii</name>
    <dbReference type="NCBI Taxonomy" id="2148"/>
    <lineage>
        <taxon>Bacteria</taxon>
        <taxon>Bacillati</taxon>
        <taxon>Mycoplasmatota</taxon>
        <taxon>Mollicutes</taxon>
        <taxon>Acholeplasmatales</taxon>
        <taxon>Acholeplasmataceae</taxon>
        <taxon>Acholeplasma</taxon>
    </lineage>
</organism>
<evidence type="ECO:0000313" key="1">
    <source>
        <dbReference type="EMBL" id="TRX99867.1"/>
    </source>
</evidence>
<name>A0A553II40_ACHLA</name>
<proteinExistence type="predicted"/>